<gene>
    <name evidence="8 9" type="primary">LOC106173617</name>
</gene>
<feature type="transmembrane region" description="Helical" evidence="6">
    <location>
        <begin position="381"/>
        <end position="399"/>
    </location>
</feature>
<feature type="region of interest" description="Disordered" evidence="5">
    <location>
        <begin position="436"/>
        <end position="467"/>
    </location>
</feature>
<name>A0A1S3JIM9_LINAN</name>
<evidence type="ECO:0000256" key="5">
    <source>
        <dbReference type="SAM" id="MobiDB-lite"/>
    </source>
</evidence>
<dbReference type="InterPro" id="IPR002781">
    <property type="entry name" value="TM_pro_TauE-like"/>
</dbReference>
<evidence type="ECO:0000313" key="9">
    <source>
        <dbReference type="RefSeq" id="XP_013410248.1"/>
    </source>
</evidence>
<dbReference type="Pfam" id="PF01925">
    <property type="entry name" value="TauE"/>
    <property type="match status" value="1"/>
</dbReference>
<keyword evidence="3 6" id="KW-1133">Transmembrane helix</keyword>
<evidence type="ECO:0000256" key="4">
    <source>
        <dbReference type="ARBA" id="ARBA00023136"/>
    </source>
</evidence>
<dbReference type="PANTHER" id="PTHR31154:SF4">
    <property type="entry name" value="MEMBRANE TRANSPORTER PROTEIN"/>
    <property type="match status" value="1"/>
</dbReference>
<organism evidence="7 8">
    <name type="scientific">Lingula anatina</name>
    <name type="common">Brachiopod</name>
    <name type="synonym">Lingula unguis</name>
    <dbReference type="NCBI Taxonomy" id="7574"/>
    <lineage>
        <taxon>Eukaryota</taxon>
        <taxon>Metazoa</taxon>
        <taxon>Spiralia</taxon>
        <taxon>Lophotrochozoa</taxon>
        <taxon>Brachiopoda</taxon>
        <taxon>Linguliformea</taxon>
        <taxon>Lingulata</taxon>
        <taxon>Lingulida</taxon>
        <taxon>Linguloidea</taxon>
        <taxon>Lingulidae</taxon>
        <taxon>Lingula</taxon>
    </lineage>
</organism>
<dbReference type="GeneID" id="106173617"/>
<dbReference type="RefSeq" id="XP_013410247.1">
    <property type="nucleotide sequence ID" value="XM_013554793.1"/>
</dbReference>
<protein>
    <submittedName>
        <fullName evidence="8 9">Uncharacterized protein LOC106173617</fullName>
    </submittedName>
</protein>
<feature type="transmembrane region" description="Helical" evidence="6">
    <location>
        <begin position="300"/>
        <end position="316"/>
    </location>
</feature>
<dbReference type="Proteomes" id="UP000085678">
    <property type="component" value="Unplaced"/>
</dbReference>
<feature type="transmembrane region" description="Helical" evidence="6">
    <location>
        <begin position="353"/>
        <end position="375"/>
    </location>
</feature>
<keyword evidence="4 6" id="KW-0472">Membrane</keyword>
<feature type="transmembrane region" description="Helical" evidence="6">
    <location>
        <begin position="120"/>
        <end position="150"/>
    </location>
</feature>
<dbReference type="AlphaFoldDB" id="A0A1S3JIM9"/>
<feature type="compositionally biased region" description="Basic and acidic residues" evidence="5">
    <location>
        <begin position="1"/>
        <end position="14"/>
    </location>
</feature>
<sequence>MDEIPKENTQRNEPVENPQFMPTSATAEDTSDNSRTGCCRRKRPFSLAAFLKKYFWEGQSLTATHQKAIETIRHDAKWYQKAMILHRRIIGILIPSSLFLFIWLTIMAKRNLWHLFNEKYFMSITMVFGSLIAGMTSEGGGAVAFPVMTLAFGIKPSIARDFSLMIQSAGMTAAAFTIIWMKVQLEWHSIIFCSLGGGIGTIVGLEFIDPRLTPQQKKMGFVCIWFSFAFVLFWLNRYHKRRTFPKIPNFNWWKALVLIATGLLGGVFTAFAGSGLDICSFSILTLLFRVSEKTSTPTSVILMAGNTVVGFYWRSVIMEAIELESWEFLAVCVPIVVFGAPLGSVIGTHFHRLVLAGLIYIIDTVALVSAFAIVRPLSVEFVLVCVGIIVFGALSFFLLSRAGQKFLEVSERGEEDMWAEEHKKWDEEKDLELRIQNGEPSAVEETSSQANTADEGQINAAFEDSKP</sequence>
<dbReference type="RefSeq" id="XP_013410248.1">
    <property type="nucleotide sequence ID" value="XM_013554794.1"/>
</dbReference>
<keyword evidence="2 6" id="KW-0812">Transmembrane</keyword>
<accession>A0A1S3JIM9</accession>
<evidence type="ECO:0000256" key="6">
    <source>
        <dbReference type="SAM" id="Phobius"/>
    </source>
</evidence>
<evidence type="ECO:0000256" key="2">
    <source>
        <dbReference type="ARBA" id="ARBA00022692"/>
    </source>
</evidence>
<dbReference type="KEGG" id="lak:106173617"/>
<reference evidence="8 9" key="1">
    <citation type="submission" date="2025-04" db="UniProtKB">
        <authorList>
            <consortium name="RefSeq"/>
        </authorList>
    </citation>
    <scope>IDENTIFICATION</scope>
    <source>
        <tissue evidence="8 9">Gonads</tissue>
    </source>
</reference>
<feature type="region of interest" description="Disordered" evidence="5">
    <location>
        <begin position="1"/>
        <end position="37"/>
    </location>
</feature>
<feature type="transmembrane region" description="Helical" evidence="6">
    <location>
        <begin position="219"/>
        <end position="235"/>
    </location>
</feature>
<feature type="transmembrane region" description="Helical" evidence="6">
    <location>
        <begin position="187"/>
        <end position="207"/>
    </location>
</feature>
<evidence type="ECO:0000313" key="8">
    <source>
        <dbReference type="RefSeq" id="XP_013410247.1"/>
    </source>
</evidence>
<feature type="transmembrane region" description="Helical" evidence="6">
    <location>
        <begin position="89"/>
        <end position="108"/>
    </location>
</feature>
<feature type="transmembrane region" description="Helical" evidence="6">
    <location>
        <begin position="162"/>
        <end position="181"/>
    </location>
</feature>
<dbReference type="GO" id="GO:0016020">
    <property type="term" value="C:membrane"/>
    <property type="evidence" value="ECO:0007669"/>
    <property type="project" value="UniProtKB-SubCell"/>
</dbReference>
<feature type="compositionally biased region" description="Polar residues" evidence="5">
    <location>
        <begin position="444"/>
        <end position="454"/>
    </location>
</feature>
<feature type="compositionally biased region" description="Polar residues" evidence="5">
    <location>
        <begin position="20"/>
        <end position="36"/>
    </location>
</feature>
<evidence type="ECO:0000256" key="3">
    <source>
        <dbReference type="ARBA" id="ARBA00022989"/>
    </source>
</evidence>
<feature type="transmembrane region" description="Helical" evidence="6">
    <location>
        <begin position="255"/>
        <end position="288"/>
    </location>
</feature>
<feature type="transmembrane region" description="Helical" evidence="6">
    <location>
        <begin position="328"/>
        <end position="346"/>
    </location>
</feature>
<proteinExistence type="predicted"/>
<evidence type="ECO:0000313" key="7">
    <source>
        <dbReference type="Proteomes" id="UP000085678"/>
    </source>
</evidence>
<evidence type="ECO:0000256" key="1">
    <source>
        <dbReference type="ARBA" id="ARBA00004141"/>
    </source>
</evidence>
<keyword evidence="7" id="KW-1185">Reference proteome</keyword>
<dbReference type="OrthoDB" id="5953433at2759"/>
<comment type="subcellular location">
    <subcellularLocation>
        <location evidence="1">Membrane</location>
        <topology evidence="1">Multi-pass membrane protein</topology>
    </subcellularLocation>
</comment>
<dbReference type="PANTHER" id="PTHR31154">
    <property type="entry name" value="MEMBRANE TRANSPORTER PROTEIN"/>
    <property type="match status" value="1"/>
</dbReference>